<feature type="signal peptide" evidence="1">
    <location>
        <begin position="1"/>
        <end position="22"/>
    </location>
</feature>
<dbReference type="Pfam" id="PF01497">
    <property type="entry name" value="Peripla_BP_2"/>
    <property type="match status" value="1"/>
</dbReference>
<feature type="chain" id="PRO_5046902339" evidence="1">
    <location>
        <begin position="23"/>
        <end position="278"/>
    </location>
</feature>
<dbReference type="PANTHER" id="PTHR30535">
    <property type="entry name" value="VITAMIN B12-BINDING PROTEIN"/>
    <property type="match status" value="1"/>
</dbReference>
<dbReference type="CDD" id="cd01149">
    <property type="entry name" value="HutB"/>
    <property type="match status" value="1"/>
</dbReference>
<reference evidence="3" key="1">
    <citation type="submission" date="2023-05" db="EMBL/GenBank/DDBJ databases">
        <title>Whole genome sequence of Commensalibacter sp.</title>
        <authorList>
            <person name="Charoenyingcharoen P."/>
            <person name="Yukphan P."/>
        </authorList>
    </citation>
    <scope>NUCLEOTIDE SEQUENCE</scope>
    <source>
        <strain evidence="3">TBRC 16381</strain>
    </source>
</reference>
<evidence type="ECO:0000259" key="2">
    <source>
        <dbReference type="PROSITE" id="PS50983"/>
    </source>
</evidence>
<protein>
    <submittedName>
        <fullName evidence="3">ABC transporter substrate-binding protein</fullName>
    </submittedName>
</protein>
<dbReference type="SUPFAM" id="SSF53807">
    <property type="entry name" value="Helical backbone' metal receptor"/>
    <property type="match status" value="1"/>
</dbReference>
<organism evidence="3 4">
    <name type="scientific">Commensalibacter oyaizuii</name>
    <dbReference type="NCBI Taxonomy" id="3043873"/>
    <lineage>
        <taxon>Bacteria</taxon>
        <taxon>Pseudomonadati</taxon>
        <taxon>Pseudomonadota</taxon>
        <taxon>Alphaproteobacteria</taxon>
        <taxon>Acetobacterales</taxon>
        <taxon>Acetobacteraceae</taxon>
    </lineage>
</organism>
<evidence type="ECO:0000313" key="4">
    <source>
        <dbReference type="Proteomes" id="UP001431634"/>
    </source>
</evidence>
<name>A0ABT6PZN0_9PROT</name>
<accession>A0ABT6PZN0</accession>
<proteinExistence type="predicted"/>
<dbReference type="PANTHER" id="PTHR30535:SF4">
    <property type="entry name" value="HEMIN-BINDING PERIPLASMIC PROTEIN HMUT"/>
    <property type="match status" value="1"/>
</dbReference>
<comment type="caution">
    <text evidence="3">The sequence shown here is derived from an EMBL/GenBank/DDBJ whole genome shotgun (WGS) entry which is preliminary data.</text>
</comment>
<feature type="domain" description="Fe/B12 periplasmic-binding" evidence="2">
    <location>
        <begin position="25"/>
        <end position="276"/>
    </location>
</feature>
<dbReference type="PROSITE" id="PS50983">
    <property type="entry name" value="FE_B12_PBP"/>
    <property type="match status" value="1"/>
</dbReference>
<dbReference type="RefSeq" id="WP_281447464.1">
    <property type="nucleotide sequence ID" value="NZ_JASBAO010000001.1"/>
</dbReference>
<gene>
    <name evidence="3" type="ORF">QJV27_02780</name>
</gene>
<sequence length="278" mass="29991">MRIWTFLTCFMFSMVMVFQANAKERIVSIGGDVTEIIYALGAQDELVGRDSTSTHPDAAQQVQNIGYMRHLSTEGILSLKPTLVISSNLAQPSTVLEQIKKVGIPVVFISGKHSLSVINEKISTIGNAVHRQKEAKALQDKTNQNIAQLSGSKLPIRVIYIMAHTGMSNLVAGKGTAADEAIHAAGLVNAMGNVMNYQPMSQEGMIAAAPDVIITDQDAIKTIGGEENLWKLPGLSLTPAGKNHQLIIIDQMALLGFGIHTPQAIQDLRSKAQNFKHG</sequence>
<evidence type="ECO:0000256" key="1">
    <source>
        <dbReference type="SAM" id="SignalP"/>
    </source>
</evidence>
<dbReference type="Gene3D" id="3.40.50.1980">
    <property type="entry name" value="Nitrogenase molybdenum iron protein domain"/>
    <property type="match status" value="2"/>
</dbReference>
<dbReference type="EMBL" id="JASBAO010000001">
    <property type="protein sequence ID" value="MDI2090317.1"/>
    <property type="molecule type" value="Genomic_DNA"/>
</dbReference>
<keyword evidence="1" id="KW-0732">Signal</keyword>
<keyword evidence="4" id="KW-1185">Reference proteome</keyword>
<dbReference type="InterPro" id="IPR050902">
    <property type="entry name" value="ABC_Transporter_SBP"/>
</dbReference>
<evidence type="ECO:0000313" key="3">
    <source>
        <dbReference type="EMBL" id="MDI2090317.1"/>
    </source>
</evidence>
<dbReference type="InterPro" id="IPR002491">
    <property type="entry name" value="ABC_transptr_periplasmic_BD"/>
</dbReference>
<dbReference type="Proteomes" id="UP001431634">
    <property type="component" value="Unassembled WGS sequence"/>
</dbReference>